<dbReference type="Pfam" id="PF12585">
    <property type="entry name" value="DUF3759"/>
    <property type="match status" value="1"/>
</dbReference>
<accession>A0ABR4ATQ0</accession>
<dbReference type="EMBL" id="JBHFEH010000085">
    <property type="protein sequence ID" value="KAL2048019.1"/>
    <property type="molecule type" value="Genomic_DNA"/>
</dbReference>
<reference evidence="1 2" key="1">
    <citation type="submission" date="2024-09" db="EMBL/GenBank/DDBJ databases">
        <title>Rethinking Asexuality: The Enigmatic Case of Functional Sexual Genes in Lepraria (Stereocaulaceae).</title>
        <authorList>
            <person name="Doellman M."/>
            <person name="Sun Y."/>
            <person name="Barcenas-Pena A."/>
            <person name="Lumbsch H.T."/>
            <person name="Grewe F."/>
        </authorList>
    </citation>
    <scope>NUCLEOTIDE SEQUENCE [LARGE SCALE GENOMIC DNA]</scope>
    <source>
        <strain evidence="1 2">Grewe 0041</strain>
    </source>
</reference>
<dbReference type="Proteomes" id="UP001590951">
    <property type="component" value="Unassembled WGS sequence"/>
</dbReference>
<protein>
    <submittedName>
        <fullName evidence="1">Uncharacterized protein</fullName>
    </submittedName>
</protein>
<keyword evidence="2" id="KW-1185">Reference proteome</keyword>
<gene>
    <name evidence="1" type="ORF">ABVK25_011115</name>
</gene>
<proteinExistence type="predicted"/>
<organism evidence="1 2">
    <name type="scientific">Lepraria finkii</name>
    <dbReference type="NCBI Taxonomy" id="1340010"/>
    <lineage>
        <taxon>Eukaryota</taxon>
        <taxon>Fungi</taxon>
        <taxon>Dikarya</taxon>
        <taxon>Ascomycota</taxon>
        <taxon>Pezizomycotina</taxon>
        <taxon>Lecanoromycetes</taxon>
        <taxon>OSLEUM clade</taxon>
        <taxon>Lecanoromycetidae</taxon>
        <taxon>Lecanorales</taxon>
        <taxon>Lecanorineae</taxon>
        <taxon>Stereocaulaceae</taxon>
        <taxon>Lepraria</taxon>
    </lineage>
</organism>
<evidence type="ECO:0000313" key="1">
    <source>
        <dbReference type="EMBL" id="KAL2048019.1"/>
    </source>
</evidence>
<comment type="caution">
    <text evidence="1">The sequence shown here is derived from an EMBL/GenBank/DDBJ whole genome shotgun (WGS) entry which is preliminary data.</text>
</comment>
<sequence>MPSSFARFPASALFTIFSPLTDDVSKDDYVKFGSLAGPVNEVEGHNGAQAMSHSEAKEKLVKITVDETAKLADQRGLTGADRDTAVEDAKKRAVQLYTRIRV</sequence>
<dbReference type="InterPro" id="IPR022234">
    <property type="entry name" value="DUF3759"/>
</dbReference>
<evidence type="ECO:0000313" key="2">
    <source>
        <dbReference type="Proteomes" id="UP001590951"/>
    </source>
</evidence>
<name>A0ABR4ATQ0_9LECA</name>